<feature type="compositionally biased region" description="Polar residues" evidence="1">
    <location>
        <begin position="57"/>
        <end position="66"/>
    </location>
</feature>
<organism evidence="3 4">
    <name type="scientific">Camellia sinensis</name>
    <name type="common">Tea plant</name>
    <name type="synonym">Thea sinensis</name>
    <dbReference type="NCBI Taxonomy" id="4442"/>
    <lineage>
        <taxon>Eukaryota</taxon>
        <taxon>Viridiplantae</taxon>
        <taxon>Streptophyta</taxon>
        <taxon>Embryophyta</taxon>
        <taxon>Tracheophyta</taxon>
        <taxon>Spermatophyta</taxon>
        <taxon>Magnoliopsida</taxon>
        <taxon>eudicotyledons</taxon>
        <taxon>Gunneridae</taxon>
        <taxon>Pentapetalae</taxon>
        <taxon>asterids</taxon>
        <taxon>Ericales</taxon>
        <taxon>Theaceae</taxon>
        <taxon>Camellia</taxon>
    </lineage>
</organism>
<name>A0A7J7GMX2_CAMSI</name>
<sequence length="442" mass="48161">MGRNSASKRRNKIKSANIRSPIDFSFLPKAIASIQLTKSTKRYANRSTSEEAAVNNDGGSSTTNKEATVKSEDEGCSHGSSEWHSNCEGHIKDRDDEKVGELQKNRISAGSTTAQKPGDTGTKDSFEEKKMSEGDALQKMPERGGVTNHNNASTVHLSAINVGADLVHCESMEQHLVSNQIQTRACGQKASISARNNSQHDGCTSQVGVIKEAKEKLSAVSTSMEGPEVVSKGLNFNCHPYYSPPVSTENLNSKSLTPICRLDTTSTITHTDTQPVVLGCTASATPAPNFIIRVGSDLNTKTQPVRIWAPLHQETPSDPINLAHANPRSESEKKSIALSKDICKDGEALGRGWIVGHFIKHKLPYTLVKNTAEKLWGKYGLVDVLTMDKGFFLFKFKNAKGSKLVLEGCSWHVAGKLVVVRPWELLEFPIFTLTYSTKPSPT</sequence>
<evidence type="ECO:0000259" key="2">
    <source>
        <dbReference type="Pfam" id="PF14111"/>
    </source>
</evidence>
<accession>A0A7J7GMX2</accession>
<reference evidence="3 4" key="2">
    <citation type="submission" date="2020-07" db="EMBL/GenBank/DDBJ databases">
        <title>Genome assembly of wild tea tree DASZ reveals pedigree and selection history of tea varieties.</title>
        <authorList>
            <person name="Zhang W."/>
        </authorList>
    </citation>
    <scope>NUCLEOTIDE SEQUENCE [LARGE SCALE GENOMIC DNA]</scope>
    <source>
        <strain evidence="4">cv. G240</strain>
        <tissue evidence="3">Leaf</tissue>
    </source>
</reference>
<dbReference type="InterPro" id="IPR025558">
    <property type="entry name" value="DUF4283"/>
</dbReference>
<feature type="region of interest" description="Disordered" evidence="1">
    <location>
        <begin position="40"/>
        <end position="90"/>
    </location>
</feature>
<feature type="domain" description="DUF4283" evidence="2">
    <location>
        <begin position="354"/>
        <end position="424"/>
    </location>
</feature>
<dbReference type="EMBL" id="JACBKZ010000010">
    <property type="protein sequence ID" value="KAF5940748.1"/>
    <property type="molecule type" value="Genomic_DNA"/>
</dbReference>
<dbReference type="Pfam" id="PF14111">
    <property type="entry name" value="DUF4283"/>
    <property type="match status" value="1"/>
</dbReference>
<dbReference type="Proteomes" id="UP000593564">
    <property type="component" value="Unassembled WGS sequence"/>
</dbReference>
<evidence type="ECO:0000313" key="4">
    <source>
        <dbReference type="Proteomes" id="UP000593564"/>
    </source>
</evidence>
<feature type="compositionally biased region" description="Basic and acidic residues" evidence="1">
    <location>
        <begin position="67"/>
        <end position="76"/>
    </location>
</feature>
<keyword evidence="4" id="KW-1185">Reference proteome</keyword>
<feature type="region of interest" description="Disordered" evidence="1">
    <location>
        <begin position="105"/>
        <end position="144"/>
    </location>
</feature>
<feature type="compositionally biased region" description="Polar residues" evidence="1">
    <location>
        <begin position="105"/>
        <end position="115"/>
    </location>
</feature>
<dbReference type="AlphaFoldDB" id="A0A7J7GMX2"/>
<proteinExistence type="predicted"/>
<feature type="compositionally biased region" description="Basic and acidic residues" evidence="1">
    <location>
        <begin position="121"/>
        <end position="133"/>
    </location>
</feature>
<comment type="caution">
    <text evidence="3">The sequence shown here is derived from an EMBL/GenBank/DDBJ whole genome shotgun (WGS) entry which is preliminary data.</text>
</comment>
<reference evidence="4" key="1">
    <citation type="journal article" date="2020" name="Nat. Commun.">
        <title>Genome assembly of wild tea tree DASZ reveals pedigree and selection history of tea varieties.</title>
        <authorList>
            <person name="Zhang W."/>
            <person name="Zhang Y."/>
            <person name="Qiu H."/>
            <person name="Guo Y."/>
            <person name="Wan H."/>
            <person name="Zhang X."/>
            <person name="Scossa F."/>
            <person name="Alseekh S."/>
            <person name="Zhang Q."/>
            <person name="Wang P."/>
            <person name="Xu L."/>
            <person name="Schmidt M.H."/>
            <person name="Jia X."/>
            <person name="Li D."/>
            <person name="Zhu A."/>
            <person name="Guo F."/>
            <person name="Chen W."/>
            <person name="Ni D."/>
            <person name="Usadel B."/>
            <person name="Fernie A.R."/>
            <person name="Wen W."/>
        </authorList>
    </citation>
    <scope>NUCLEOTIDE SEQUENCE [LARGE SCALE GENOMIC DNA]</scope>
    <source>
        <strain evidence="4">cv. G240</strain>
    </source>
</reference>
<evidence type="ECO:0000256" key="1">
    <source>
        <dbReference type="SAM" id="MobiDB-lite"/>
    </source>
</evidence>
<evidence type="ECO:0000313" key="3">
    <source>
        <dbReference type="EMBL" id="KAF5940748.1"/>
    </source>
</evidence>
<gene>
    <name evidence="3" type="ORF">HYC85_021915</name>
</gene>
<protein>
    <recommendedName>
        <fullName evidence="2">DUF4283 domain-containing protein</fullName>
    </recommendedName>
</protein>